<dbReference type="EMBL" id="MU267721">
    <property type="protein sequence ID" value="KAH7910236.1"/>
    <property type="molecule type" value="Genomic_DNA"/>
</dbReference>
<evidence type="ECO:0000313" key="2">
    <source>
        <dbReference type="Proteomes" id="UP000790377"/>
    </source>
</evidence>
<proteinExistence type="predicted"/>
<reference evidence="1" key="1">
    <citation type="journal article" date="2021" name="New Phytol.">
        <title>Evolutionary innovations through gain and loss of genes in the ectomycorrhizal Boletales.</title>
        <authorList>
            <person name="Wu G."/>
            <person name="Miyauchi S."/>
            <person name="Morin E."/>
            <person name="Kuo A."/>
            <person name="Drula E."/>
            <person name="Varga T."/>
            <person name="Kohler A."/>
            <person name="Feng B."/>
            <person name="Cao Y."/>
            <person name="Lipzen A."/>
            <person name="Daum C."/>
            <person name="Hundley H."/>
            <person name="Pangilinan J."/>
            <person name="Johnson J."/>
            <person name="Barry K."/>
            <person name="LaButti K."/>
            <person name="Ng V."/>
            <person name="Ahrendt S."/>
            <person name="Min B."/>
            <person name="Choi I.G."/>
            <person name="Park H."/>
            <person name="Plett J.M."/>
            <person name="Magnuson J."/>
            <person name="Spatafora J.W."/>
            <person name="Nagy L.G."/>
            <person name="Henrissat B."/>
            <person name="Grigoriev I.V."/>
            <person name="Yang Z.L."/>
            <person name="Xu J."/>
            <person name="Martin F.M."/>
        </authorList>
    </citation>
    <scope>NUCLEOTIDE SEQUENCE</scope>
    <source>
        <strain evidence="1">ATCC 28755</strain>
    </source>
</reference>
<dbReference type="Proteomes" id="UP000790377">
    <property type="component" value="Unassembled WGS sequence"/>
</dbReference>
<evidence type="ECO:0000313" key="1">
    <source>
        <dbReference type="EMBL" id="KAH7910236.1"/>
    </source>
</evidence>
<sequence>MSSKLPSTIVPGLVNIPGRNVEVQRLTEDLLAQDREENHCFFNTRGFHNHLSHHLLAAYDMGAQAKLIQEIFDREQSVQRPAIKPPADFTEAKICETNFTQYLGDENYYSAFLTFFSDQIASKGVPETLERFVFDPQFNITGVSMLSRFLSGAMHPWIQTGYGAEFGSDAMIAQGLALASVHAPLMPDFFDFASPGAASELVASSVVDRVHGGGQSLFQILRQVYDSDVMKPVMPYDPNALLTARRIALLQDGRPEEMRRLCDLWWPASPREQSLGLDKKVEELFWVSTLLLAGTGKPDRKPRLDFFLMHVLNATLFLPSLLKMIPTDASKVKLLRGLLPVVLMFIMVRGRPRVNPELIMSYTAMPRPPNGDEATSHPSLPPNYAGYGNPQDPALYNPWHSIMDSVLYAPDAHTLKAIRALYYAARHYGHKSADQIPGLFTEEGNKESLPGIGVIDGSIFVRAAGVVMNTLGWVSHGEPAGNWDGSGLGWEDAWNGSD</sequence>
<organism evidence="1 2">
    <name type="scientific">Hygrophoropsis aurantiaca</name>
    <dbReference type="NCBI Taxonomy" id="72124"/>
    <lineage>
        <taxon>Eukaryota</taxon>
        <taxon>Fungi</taxon>
        <taxon>Dikarya</taxon>
        <taxon>Basidiomycota</taxon>
        <taxon>Agaricomycotina</taxon>
        <taxon>Agaricomycetes</taxon>
        <taxon>Agaricomycetidae</taxon>
        <taxon>Boletales</taxon>
        <taxon>Coniophorineae</taxon>
        <taxon>Hygrophoropsidaceae</taxon>
        <taxon>Hygrophoropsis</taxon>
    </lineage>
</organism>
<name>A0ACB8A9T5_9AGAM</name>
<protein>
    <submittedName>
        <fullName evidence="1">Uncharacterized protein</fullName>
    </submittedName>
</protein>
<comment type="caution">
    <text evidence="1">The sequence shown here is derived from an EMBL/GenBank/DDBJ whole genome shotgun (WGS) entry which is preliminary data.</text>
</comment>
<gene>
    <name evidence="1" type="ORF">BJ138DRAFT_1009244</name>
</gene>
<accession>A0ACB8A9T5</accession>
<keyword evidence="2" id="KW-1185">Reference proteome</keyword>